<keyword evidence="1 2" id="KW-0808">Transferase</keyword>
<keyword evidence="5" id="KW-1185">Reference proteome</keyword>
<dbReference type="PANTHER" id="PTHR43775">
    <property type="entry name" value="FATTY ACID SYNTHASE"/>
    <property type="match status" value="1"/>
</dbReference>
<evidence type="ECO:0000259" key="3">
    <source>
        <dbReference type="PROSITE" id="PS52004"/>
    </source>
</evidence>
<evidence type="ECO:0000256" key="2">
    <source>
        <dbReference type="RuleBase" id="RU003694"/>
    </source>
</evidence>
<dbReference type="CDD" id="cd00833">
    <property type="entry name" value="PKS"/>
    <property type="match status" value="1"/>
</dbReference>
<dbReference type="OrthoDB" id="9778690at2"/>
<dbReference type="STRING" id="1123010.SAMN02745724_00776"/>
<name>A0A1I1G277_9GAMM</name>
<dbReference type="PANTHER" id="PTHR43775:SF51">
    <property type="entry name" value="INACTIVE PHENOLPHTHIOCEROL SYNTHESIS POLYKETIDE SYNTHASE TYPE I PKS1-RELATED"/>
    <property type="match status" value="1"/>
</dbReference>
<dbReference type="InterPro" id="IPR014030">
    <property type="entry name" value="Ketoacyl_synth_N"/>
</dbReference>
<dbReference type="InterPro" id="IPR020841">
    <property type="entry name" value="PKS_Beta-ketoAc_synthase_dom"/>
</dbReference>
<dbReference type="GO" id="GO:0006633">
    <property type="term" value="P:fatty acid biosynthetic process"/>
    <property type="evidence" value="ECO:0007669"/>
    <property type="project" value="TreeGrafter"/>
</dbReference>
<dbReference type="Proteomes" id="UP000198862">
    <property type="component" value="Unassembled WGS sequence"/>
</dbReference>
<evidence type="ECO:0000256" key="1">
    <source>
        <dbReference type="ARBA" id="ARBA00022679"/>
    </source>
</evidence>
<evidence type="ECO:0000313" key="5">
    <source>
        <dbReference type="Proteomes" id="UP000198862"/>
    </source>
</evidence>
<dbReference type="RefSeq" id="WP_091980148.1">
    <property type="nucleotide sequence ID" value="NZ_FOLO01000004.1"/>
</dbReference>
<comment type="similarity">
    <text evidence="2">Belongs to the thiolase-like superfamily. Beta-ketoacyl-ACP synthases family.</text>
</comment>
<dbReference type="InterPro" id="IPR014031">
    <property type="entry name" value="Ketoacyl_synth_C"/>
</dbReference>
<dbReference type="InterPro" id="IPR016039">
    <property type="entry name" value="Thiolase-like"/>
</dbReference>
<dbReference type="SUPFAM" id="SSF53901">
    <property type="entry name" value="Thiolase-like"/>
    <property type="match status" value="2"/>
</dbReference>
<protein>
    <submittedName>
        <fullName evidence="4">Beta-ketoacyl synthase, N-terminal domain</fullName>
    </submittedName>
</protein>
<gene>
    <name evidence="4" type="ORF">SAMN02745724_00776</name>
</gene>
<organism evidence="4 5">
    <name type="scientific">Pseudoalteromonas denitrificans DSM 6059</name>
    <dbReference type="NCBI Taxonomy" id="1123010"/>
    <lineage>
        <taxon>Bacteria</taxon>
        <taxon>Pseudomonadati</taxon>
        <taxon>Pseudomonadota</taxon>
        <taxon>Gammaproteobacteria</taxon>
        <taxon>Alteromonadales</taxon>
        <taxon>Pseudoalteromonadaceae</taxon>
        <taxon>Pseudoalteromonas</taxon>
    </lineage>
</organism>
<dbReference type="AlphaFoldDB" id="A0A1I1G277"/>
<dbReference type="Gene3D" id="3.40.47.10">
    <property type="match status" value="2"/>
</dbReference>
<feature type="domain" description="Ketosynthase family 3 (KS3)" evidence="3">
    <location>
        <begin position="347"/>
        <end position="778"/>
    </location>
</feature>
<evidence type="ECO:0000313" key="4">
    <source>
        <dbReference type="EMBL" id="SFC05426.1"/>
    </source>
</evidence>
<sequence length="780" mass="85776">MSDICIIAIGTCLPYAEKYAQFKTLPEHIAPEFSPFRFSNCQTDFLGHQFREIEIDFKKFGIPPLFRKAIASETYLALKSAEDAMSSIDQNSWERDKVDVYCGTSLGFDVTYDNATKVSAVKSCAQLVDSAPQAPAFVDSYKDEIKKKFGCTSHDRVGEMASSVPARIAHFLKVRGKCQTIEALDLTGLHLLQLAQDVLCQPDTDVAILTTVQRFNDELICQLVNQKYDVNKDEVNLCEGAITLVVKRYEDACRDKDPILAVLSDITLEPTKKIIAPEKRPSLNAKKILCQGQLGFGLSNHVFLTLVNQIAKQELDVCITDQCIHNQNWSLQCDRKGSHQKINIKENQDIAIISYSPFAGSCSDKVNFWHKLSHGEDDICTLPNSRLNHYAFVRTGAAQKLSTYATQGSYLRDLDKLDDLMPIPIMPIRLRQMDNIQKMSVICASKVLENIKPGAKNGVILASNLCLSQERNLISQSRFSHIKAINTDIPEPKKAVLTNHTLNGLTASGSAELISKTFGLNAQCYAVEAACASSLAAIHNGVRALQSNRLDTVLVGGFELPTNERDMVLCSAQMMLSKNKISPFSQDADGFSPGDGGALFVLKRLKDAEKENDKVFGVIRSVSGSCDAKSMTAPDKDGQALAMNKALSLCEVNSEDIQVVEAHGTGTTVGDVIEIESIKQIYQTTARQRPLQIGSVKFNFGHCFAGSGSLGLSKLLLSLEHKQIPPTPLRGEINNKLLIEAIPAQITQANTPWLEHNQFAALNSFGTGGLNYHLILQKEN</sequence>
<dbReference type="InterPro" id="IPR050091">
    <property type="entry name" value="PKS_NRPS_Biosynth_Enz"/>
</dbReference>
<accession>A0A1I1G277</accession>
<dbReference type="PROSITE" id="PS52004">
    <property type="entry name" value="KS3_2"/>
    <property type="match status" value="1"/>
</dbReference>
<dbReference type="Pfam" id="PF00109">
    <property type="entry name" value="ketoacyl-synt"/>
    <property type="match status" value="2"/>
</dbReference>
<dbReference type="GO" id="GO:0004312">
    <property type="term" value="F:fatty acid synthase activity"/>
    <property type="evidence" value="ECO:0007669"/>
    <property type="project" value="TreeGrafter"/>
</dbReference>
<dbReference type="EMBL" id="FOLO01000004">
    <property type="protein sequence ID" value="SFC05426.1"/>
    <property type="molecule type" value="Genomic_DNA"/>
</dbReference>
<proteinExistence type="inferred from homology"/>
<reference evidence="4 5" key="1">
    <citation type="submission" date="2016-10" db="EMBL/GenBank/DDBJ databases">
        <authorList>
            <person name="de Groot N.N."/>
        </authorList>
    </citation>
    <scope>NUCLEOTIDE SEQUENCE [LARGE SCALE GENOMIC DNA]</scope>
    <source>
        <strain evidence="4 5">DSM 6059</strain>
    </source>
</reference>
<dbReference type="Pfam" id="PF02801">
    <property type="entry name" value="Ketoacyl-synt_C"/>
    <property type="match status" value="1"/>
</dbReference>
<dbReference type="SMART" id="SM00825">
    <property type="entry name" value="PKS_KS"/>
    <property type="match status" value="1"/>
</dbReference>